<name>A0A1Q8WL46_9ACTO</name>
<feature type="domain" description="Glycoside hydrolase family 49 N-terminal" evidence="3">
    <location>
        <begin position="53"/>
        <end position="244"/>
    </location>
</feature>
<dbReference type="InterPro" id="IPR005192">
    <property type="entry name" value="Glyco_hydro_49_C"/>
</dbReference>
<feature type="chain" id="PRO_5012932063" description="Dextranase" evidence="1">
    <location>
        <begin position="18"/>
        <end position="674"/>
    </location>
</feature>
<dbReference type="SUPFAM" id="SSF101596">
    <property type="entry name" value="Dextranase, N-terminal domain"/>
    <property type="match status" value="1"/>
</dbReference>
<evidence type="ECO:0008006" key="6">
    <source>
        <dbReference type="Google" id="ProtNLM"/>
    </source>
</evidence>
<evidence type="ECO:0000313" key="4">
    <source>
        <dbReference type="EMBL" id="OLO67557.1"/>
    </source>
</evidence>
<feature type="signal peptide" evidence="1">
    <location>
        <begin position="1"/>
        <end position="17"/>
    </location>
</feature>
<evidence type="ECO:0000313" key="5">
    <source>
        <dbReference type="Proteomes" id="UP000185963"/>
    </source>
</evidence>
<organism evidence="4 5">
    <name type="scientific">Actinomyces oris</name>
    <dbReference type="NCBI Taxonomy" id="544580"/>
    <lineage>
        <taxon>Bacteria</taxon>
        <taxon>Bacillati</taxon>
        <taxon>Actinomycetota</taxon>
        <taxon>Actinomycetes</taxon>
        <taxon>Actinomycetales</taxon>
        <taxon>Actinomycetaceae</taxon>
        <taxon>Actinomyces</taxon>
    </lineage>
</organism>
<dbReference type="Pfam" id="PF18841">
    <property type="entry name" value="B_solenoid_dext"/>
    <property type="match status" value="1"/>
</dbReference>
<dbReference type="Pfam" id="PF03718">
    <property type="entry name" value="Glyco_hydro_49"/>
    <property type="match status" value="1"/>
</dbReference>
<comment type="caution">
    <text evidence="4">The sequence shown here is derived from an EMBL/GenBank/DDBJ whole genome shotgun (WGS) entry which is preliminary data.</text>
</comment>
<dbReference type="Pfam" id="PF17433">
    <property type="entry name" value="Glyco_hydro_49N"/>
    <property type="match status" value="1"/>
</dbReference>
<sequence length="674" mass="73367">MVLAIALIVPALTTAQATPRIPAGPAAAGPANTSSDTVIDAPAARLAAGEHHGIRTWTHDKASKATKGAVAHDEVRQSPFYSVRVAPASAPEQTQDSFTYLSVPRNGEGKKGYSAEDGADFAASTDATMSWSTFEYSPEVKEVFVYVTLLNGKAIDDPSQVTVRPTSVEKKNIKVEAIEDGGRTAKILVPYSSDGYRLSVEFSTQAVSTYADKNGALSQDGEGTDSKTFLEAEPRNAMLLFAQPQAPQDTVPDAGAPEVLNVRPGDISNLDAVAGADSSKRTLFFGPGVYSMGSAHLPQLPSNISRVYLAPGAFVKGGFHFADNKNTTEFQVTGYGVLSGEEYAYEADTLDGFRSFLDPKHPEYRDTKKKNKADCHSDCAKPLRFSSSSGTAQHLTLQGVTVKEPPFHSFVVYGDESTFRMDVSNYQQVGAWYWQTDGLEMYSNPKEERSTLKNSFFHANDDVFKLYHSNVDLTNNVVWKNQNGPVFQWGWKPRNVDKVNVTGTDIIHSRMFSRDVAQNTCVFNSAKHWDPKMASRTDLADPSTTVSNLTFTDTRVEGSVNCAIRVYALSNTENITINGLSLDGWNGQNTNLTQSRIELLTNSAGQRVRFGSADGVTKGLTLRRYQVGQGGGATGAKPTSYTNVTIGNNEWQSDKPGRLNFDADLWGRWTATEQ</sequence>
<evidence type="ECO:0000256" key="1">
    <source>
        <dbReference type="SAM" id="SignalP"/>
    </source>
</evidence>
<dbReference type="EMBL" id="MSKS01000037">
    <property type="protein sequence ID" value="OLO67557.1"/>
    <property type="molecule type" value="Genomic_DNA"/>
</dbReference>
<dbReference type="Pfam" id="PF18783">
    <property type="entry name" value="IPU_b_solenoid"/>
    <property type="match status" value="1"/>
</dbReference>
<feature type="domain" description="Glycoside hydrolase family 49 C-terminal" evidence="2">
    <location>
        <begin position="539"/>
        <end position="671"/>
    </location>
</feature>
<dbReference type="InterPro" id="IPR011050">
    <property type="entry name" value="Pectin_lyase_fold/virulence"/>
</dbReference>
<dbReference type="InterPro" id="IPR035953">
    <property type="entry name" value="Dextranase_N-ter"/>
</dbReference>
<dbReference type="Gene3D" id="2.160.20.10">
    <property type="entry name" value="Single-stranded right-handed beta-helix, Pectin lyase-like"/>
    <property type="match status" value="1"/>
</dbReference>
<dbReference type="GO" id="GO:0004553">
    <property type="term" value="F:hydrolase activity, hydrolyzing O-glycosyl compounds"/>
    <property type="evidence" value="ECO:0007669"/>
    <property type="project" value="InterPro"/>
</dbReference>
<accession>A0A1Q8WL46</accession>
<dbReference type="InterPro" id="IPR023226">
    <property type="entry name" value="Glyco_hydro_49_N_dom"/>
</dbReference>
<protein>
    <recommendedName>
        <fullName evidence="6">Dextranase</fullName>
    </recommendedName>
</protein>
<dbReference type="AlphaFoldDB" id="A0A1Q8WL46"/>
<dbReference type="Gene3D" id="2.60.350.10">
    <property type="entry name" value="Dextranase, N-terminal"/>
    <property type="match status" value="1"/>
</dbReference>
<dbReference type="RefSeq" id="WP_075390985.1">
    <property type="nucleotide sequence ID" value="NZ_MSKS01000037.1"/>
</dbReference>
<dbReference type="InterPro" id="IPR041274">
    <property type="entry name" value="IPU_b_solenoid"/>
</dbReference>
<evidence type="ECO:0000259" key="3">
    <source>
        <dbReference type="Pfam" id="PF17433"/>
    </source>
</evidence>
<dbReference type="SUPFAM" id="SSF51126">
    <property type="entry name" value="Pectin lyase-like"/>
    <property type="match status" value="1"/>
</dbReference>
<dbReference type="Proteomes" id="UP000185963">
    <property type="component" value="Unassembled WGS sequence"/>
</dbReference>
<dbReference type="InterPro" id="IPR012334">
    <property type="entry name" value="Pectin_lyas_fold"/>
</dbReference>
<keyword evidence="1" id="KW-0732">Signal</keyword>
<evidence type="ECO:0000259" key="2">
    <source>
        <dbReference type="Pfam" id="PF03718"/>
    </source>
</evidence>
<proteinExistence type="predicted"/>
<gene>
    <name evidence="4" type="ORF">BKH20_10290</name>
</gene>
<reference evidence="4 5" key="1">
    <citation type="submission" date="2016-12" db="EMBL/GenBank/DDBJ databases">
        <title>Genomic comparison of strains in the 'Actinomyces naeslundii' group.</title>
        <authorList>
            <person name="Mughal S.R."/>
            <person name="Do T."/>
            <person name="Gilbert S.C."/>
            <person name="Witherden E.A."/>
            <person name="Didelot X."/>
            <person name="Beighton D."/>
        </authorList>
    </citation>
    <scope>NUCLEOTIDE SEQUENCE [LARGE SCALE GENOMIC DNA]</scope>
    <source>
        <strain evidence="4 5">WE8B-23</strain>
    </source>
</reference>
<dbReference type="InterPro" id="IPR041402">
    <property type="entry name" value="B_solenoid_dext"/>
</dbReference>